<name>A0A382A6B6_9ZZZZ</name>
<dbReference type="PANTHER" id="PTHR48097">
    <property type="entry name" value="L-THREONINE ALDOLASE-RELATED"/>
    <property type="match status" value="1"/>
</dbReference>
<evidence type="ECO:0000256" key="4">
    <source>
        <dbReference type="ARBA" id="ARBA00023239"/>
    </source>
</evidence>
<dbReference type="NCBIfam" id="NF041359">
    <property type="entry name" value="GntG_guanitoxin"/>
    <property type="match status" value="1"/>
</dbReference>
<dbReference type="FunFam" id="3.40.640.10:FF:000030">
    <property type="entry name" value="Low-specificity L-threonine aldolase"/>
    <property type="match status" value="1"/>
</dbReference>
<comment type="cofactor">
    <cofactor evidence="1">
        <name>pyridoxal 5'-phosphate</name>
        <dbReference type="ChEBI" id="CHEBI:597326"/>
    </cofactor>
</comment>
<dbReference type="GO" id="GO:0006567">
    <property type="term" value="P:L-threonine catabolic process"/>
    <property type="evidence" value="ECO:0007669"/>
    <property type="project" value="TreeGrafter"/>
</dbReference>
<evidence type="ECO:0000259" key="5">
    <source>
        <dbReference type="Pfam" id="PF01212"/>
    </source>
</evidence>
<dbReference type="InterPro" id="IPR015422">
    <property type="entry name" value="PyrdxlP-dep_Trfase_small"/>
</dbReference>
<dbReference type="InterPro" id="IPR001597">
    <property type="entry name" value="ArAA_b-elim_lyase/Thr_aldolase"/>
</dbReference>
<dbReference type="GO" id="GO:0006545">
    <property type="term" value="P:glycine biosynthetic process"/>
    <property type="evidence" value="ECO:0007669"/>
    <property type="project" value="TreeGrafter"/>
</dbReference>
<dbReference type="InterPro" id="IPR015421">
    <property type="entry name" value="PyrdxlP-dep_Trfase_major"/>
</dbReference>
<protein>
    <recommendedName>
        <fullName evidence="5">Aromatic amino acid beta-eliminating lyase/threonine aldolase domain-containing protein</fullName>
    </recommendedName>
</protein>
<feature type="non-terminal residue" evidence="6">
    <location>
        <position position="325"/>
    </location>
</feature>
<dbReference type="InterPro" id="IPR015424">
    <property type="entry name" value="PyrdxlP-dep_Trfase"/>
</dbReference>
<dbReference type="Gene3D" id="3.90.1150.10">
    <property type="entry name" value="Aspartate Aminotransferase, domain 1"/>
    <property type="match status" value="1"/>
</dbReference>
<proteinExistence type="inferred from homology"/>
<organism evidence="6">
    <name type="scientific">marine metagenome</name>
    <dbReference type="NCBI Taxonomy" id="408172"/>
    <lineage>
        <taxon>unclassified sequences</taxon>
        <taxon>metagenomes</taxon>
        <taxon>ecological metagenomes</taxon>
    </lineage>
</organism>
<dbReference type="Pfam" id="PF01212">
    <property type="entry name" value="Beta_elim_lyase"/>
    <property type="match status" value="1"/>
</dbReference>
<comment type="similarity">
    <text evidence="2">Belongs to the threonine aldolase family.</text>
</comment>
<sequence>MKAPRIDLYSDTHTKPTPEMRQAMMEAEVGDEQQFEDPTVNKLCEMVAVLLGQEAAVFLPSGTMCNQIAFRVHCQPGDEIILDYTAHPINAESGGPSALAGAQTRALHTKLGIFTADQVRDAIRPTRRHLPVSRVISVENTTNAGGGSVWPIEEIISVTQAAKENGLSAHMDGARLMNAVVESGTSATEYGRHFDSLWLDLSKGLGCPIGGVLAGSADFIEKAWRFKQQIGGAMRQAGIVAAAGIYALENHVDRLAVDHENARAFSREIAQIPGIKLIFDHCPTNLVFFDVSETGMDAATVAEHLLAYDVRIGAMGPYRMRAVTH</sequence>
<evidence type="ECO:0000256" key="1">
    <source>
        <dbReference type="ARBA" id="ARBA00001933"/>
    </source>
</evidence>
<dbReference type="InterPro" id="IPR023603">
    <property type="entry name" value="Low_specificity_L-TA-like"/>
</dbReference>
<dbReference type="GO" id="GO:0008732">
    <property type="term" value="F:L-allo-threonine aldolase activity"/>
    <property type="evidence" value="ECO:0007669"/>
    <property type="project" value="TreeGrafter"/>
</dbReference>
<dbReference type="GO" id="GO:0005829">
    <property type="term" value="C:cytosol"/>
    <property type="evidence" value="ECO:0007669"/>
    <property type="project" value="TreeGrafter"/>
</dbReference>
<dbReference type="SUPFAM" id="SSF53383">
    <property type="entry name" value="PLP-dependent transferases"/>
    <property type="match status" value="1"/>
</dbReference>
<keyword evidence="4" id="KW-0456">Lyase</keyword>
<reference evidence="6" key="1">
    <citation type="submission" date="2018-05" db="EMBL/GenBank/DDBJ databases">
        <authorList>
            <person name="Lanie J.A."/>
            <person name="Ng W.-L."/>
            <person name="Kazmierczak K.M."/>
            <person name="Andrzejewski T.M."/>
            <person name="Davidsen T.M."/>
            <person name="Wayne K.J."/>
            <person name="Tettelin H."/>
            <person name="Glass J.I."/>
            <person name="Rusch D."/>
            <person name="Podicherti R."/>
            <person name="Tsui H.-C.T."/>
            <person name="Winkler M.E."/>
        </authorList>
    </citation>
    <scope>NUCLEOTIDE SEQUENCE</scope>
</reference>
<evidence type="ECO:0000313" key="6">
    <source>
        <dbReference type="EMBL" id="SVA96652.1"/>
    </source>
</evidence>
<gene>
    <name evidence="6" type="ORF">METZ01_LOCUS149506</name>
</gene>
<dbReference type="PIRSF" id="PIRSF017617">
    <property type="entry name" value="Thr_aldolase"/>
    <property type="match status" value="1"/>
</dbReference>
<evidence type="ECO:0000256" key="3">
    <source>
        <dbReference type="ARBA" id="ARBA00022898"/>
    </source>
</evidence>
<dbReference type="PANTHER" id="PTHR48097:SF9">
    <property type="entry name" value="L-THREONINE ALDOLASE"/>
    <property type="match status" value="1"/>
</dbReference>
<accession>A0A382A6B6</accession>
<dbReference type="EMBL" id="UINC01023950">
    <property type="protein sequence ID" value="SVA96652.1"/>
    <property type="molecule type" value="Genomic_DNA"/>
</dbReference>
<keyword evidence="3" id="KW-0663">Pyridoxal phosphate</keyword>
<dbReference type="Gene3D" id="3.40.640.10">
    <property type="entry name" value="Type I PLP-dependent aspartate aminotransferase-like (Major domain)"/>
    <property type="match status" value="1"/>
</dbReference>
<dbReference type="AlphaFoldDB" id="A0A382A6B6"/>
<feature type="domain" description="Aromatic amino acid beta-eliminating lyase/threonine aldolase" evidence="5">
    <location>
        <begin position="7"/>
        <end position="290"/>
    </location>
</feature>
<evidence type="ECO:0000256" key="2">
    <source>
        <dbReference type="ARBA" id="ARBA00006966"/>
    </source>
</evidence>